<protein>
    <submittedName>
        <fullName evidence="2">Uncharacterized protein</fullName>
    </submittedName>
</protein>
<proteinExistence type="predicted"/>
<organism evidence="2 3">
    <name type="scientific">Rhizobium phage RHph_TM30</name>
    <dbReference type="NCBI Taxonomy" id="2509764"/>
    <lineage>
        <taxon>Viruses</taxon>
        <taxon>Duplodnaviria</taxon>
        <taxon>Heunggongvirae</taxon>
        <taxon>Uroviricota</taxon>
        <taxon>Caudoviricetes</taxon>
        <taxon>Kleczkowskaviridae</taxon>
        <taxon>Cuauhnahuacvirus</taxon>
        <taxon>Cuauhnahuacvirus TM30</taxon>
    </lineage>
</organism>
<feature type="region of interest" description="Disordered" evidence="1">
    <location>
        <begin position="58"/>
        <end position="81"/>
    </location>
</feature>
<feature type="compositionally biased region" description="Acidic residues" evidence="1">
    <location>
        <begin position="58"/>
        <end position="71"/>
    </location>
</feature>
<evidence type="ECO:0000313" key="2">
    <source>
        <dbReference type="EMBL" id="QIG71227.1"/>
    </source>
</evidence>
<feature type="compositionally biased region" description="Basic and acidic residues" evidence="1">
    <location>
        <begin position="72"/>
        <end position="81"/>
    </location>
</feature>
<evidence type="ECO:0000256" key="1">
    <source>
        <dbReference type="SAM" id="MobiDB-lite"/>
    </source>
</evidence>
<evidence type="ECO:0000313" key="3">
    <source>
        <dbReference type="Proteomes" id="UP000629603"/>
    </source>
</evidence>
<gene>
    <name evidence="2" type="ORF">EVB93_120</name>
</gene>
<name>A0A7S5R587_9CAUD</name>
<reference evidence="2 3" key="1">
    <citation type="submission" date="2020-01" db="EMBL/GenBank/DDBJ databases">
        <title>Patterns of diversity and host range of bacteriophage communities associated with bean-nodulatin bacteria.</title>
        <authorList>
            <person name="Vann Cauwenberghe J."/>
            <person name="Santamaria R.I."/>
            <person name="Bustos P."/>
            <person name="Juarez S."/>
            <person name="Gonzalez V."/>
        </authorList>
    </citation>
    <scope>NUCLEOTIDE SEQUENCE [LARGE SCALE GENOMIC DNA]</scope>
</reference>
<sequence>MVSNKTNLVAESPEEKMENLAHEIWAVAQTSPGEGIEDGVQRILDLLKETVIMKMDDKDMDIENDPTWDEFEIPRPPKEWK</sequence>
<keyword evidence="3" id="KW-1185">Reference proteome</keyword>
<accession>A0A7S5R587</accession>
<dbReference type="EMBL" id="MN988521">
    <property type="protein sequence ID" value="QIG71227.1"/>
    <property type="molecule type" value="Genomic_DNA"/>
</dbReference>
<dbReference type="Proteomes" id="UP000629603">
    <property type="component" value="Segment"/>
</dbReference>